<dbReference type="PANTHER" id="PTHR23232:SF130">
    <property type="entry name" value="KRAB DOMAIN-CONTAINING PROTEIN"/>
    <property type="match status" value="1"/>
</dbReference>
<dbReference type="Ensembl" id="ENSEAST00005021926.1">
    <property type="protein sequence ID" value="ENSEASP00005020194.1"/>
    <property type="gene ID" value="ENSEASG00005013913.1"/>
</dbReference>
<dbReference type="PROSITE" id="PS50805">
    <property type="entry name" value="KRAB"/>
    <property type="match status" value="1"/>
</dbReference>
<reference evidence="2" key="1">
    <citation type="submission" date="2023-03" db="UniProtKB">
        <authorList>
            <consortium name="Ensembl"/>
        </authorList>
    </citation>
    <scope>IDENTIFICATION</scope>
</reference>
<dbReference type="Pfam" id="PF01352">
    <property type="entry name" value="KRAB"/>
    <property type="match status" value="1"/>
</dbReference>
<accession>A0A8C4M2U1</accession>
<proteinExistence type="predicted"/>
<sequence length="125" mass="13764">MAPGLLTATDEALMAFRDVAVAFTQKEWKLLSPAQRTLYRDVMLENYSHLVSLGKNGLSQIADSGHLKILCSSCHAFGSERKTYFPHTPRESLDSVELEIVKLCVCVVSDTAFSGFFLGQAPPLK</sequence>
<dbReference type="GO" id="GO:0006355">
    <property type="term" value="P:regulation of DNA-templated transcription"/>
    <property type="evidence" value="ECO:0007669"/>
    <property type="project" value="InterPro"/>
</dbReference>
<dbReference type="PANTHER" id="PTHR23232">
    <property type="entry name" value="KRAB DOMAIN C2H2 ZINC FINGER"/>
    <property type="match status" value="1"/>
</dbReference>
<feature type="domain" description="KRAB" evidence="1">
    <location>
        <begin position="14"/>
        <end position="89"/>
    </location>
</feature>
<organism evidence="2">
    <name type="scientific">Equus asinus asinus</name>
    <dbReference type="NCBI Taxonomy" id="83772"/>
    <lineage>
        <taxon>Eukaryota</taxon>
        <taxon>Metazoa</taxon>
        <taxon>Chordata</taxon>
        <taxon>Craniata</taxon>
        <taxon>Vertebrata</taxon>
        <taxon>Euteleostomi</taxon>
        <taxon>Mammalia</taxon>
        <taxon>Eutheria</taxon>
        <taxon>Laurasiatheria</taxon>
        <taxon>Perissodactyla</taxon>
        <taxon>Equidae</taxon>
        <taxon>Equus</taxon>
    </lineage>
</organism>
<dbReference type="SUPFAM" id="SSF109640">
    <property type="entry name" value="KRAB domain (Kruppel-associated box)"/>
    <property type="match status" value="1"/>
</dbReference>
<protein>
    <recommendedName>
        <fullName evidence="1">KRAB domain-containing protein</fullName>
    </recommendedName>
</protein>
<dbReference type="AlphaFoldDB" id="A0A8C4M2U1"/>
<evidence type="ECO:0000259" key="1">
    <source>
        <dbReference type="PROSITE" id="PS50805"/>
    </source>
</evidence>
<dbReference type="InterPro" id="IPR036051">
    <property type="entry name" value="KRAB_dom_sf"/>
</dbReference>
<dbReference type="InterPro" id="IPR001909">
    <property type="entry name" value="KRAB"/>
</dbReference>
<dbReference type="Gene3D" id="6.10.140.140">
    <property type="match status" value="1"/>
</dbReference>
<dbReference type="CDD" id="cd07765">
    <property type="entry name" value="KRAB_A-box"/>
    <property type="match status" value="1"/>
</dbReference>
<name>A0A8C4M2U1_EQUAS</name>
<dbReference type="InterPro" id="IPR050169">
    <property type="entry name" value="Krueppel_C2H2_ZnF"/>
</dbReference>
<dbReference type="Ensembl" id="ENSEAST00005021927.1">
    <property type="protein sequence ID" value="ENSEASP00005020196.1"/>
    <property type="gene ID" value="ENSEASG00005013913.1"/>
</dbReference>
<dbReference type="SMART" id="SM00349">
    <property type="entry name" value="KRAB"/>
    <property type="match status" value="1"/>
</dbReference>
<evidence type="ECO:0000313" key="2">
    <source>
        <dbReference type="Ensembl" id="ENSEASP00005020196.1"/>
    </source>
</evidence>